<proteinExistence type="predicted"/>
<organism evidence="2 3">
    <name type="scientific">Macrosiphum euphorbiae</name>
    <name type="common">potato aphid</name>
    <dbReference type="NCBI Taxonomy" id="13131"/>
    <lineage>
        <taxon>Eukaryota</taxon>
        <taxon>Metazoa</taxon>
        <taxon>Ecdysozoa</taxon>
        <taxon>Arthropoda</taxon>
        <taxon>Hexapoda</taxon>
        <taxon>Insecta</taxon>
        <taxon>Pterygota</taxon>
        <taxon>Neoptera</taxon>
        <taxon>Paraneoptera</taxon>
        <taxon>Hemiptera</taxon>
        <taxon>Sternorrhyncha</taxon>
        <taxon>Aphidomorpha</taxon>
        <taxon>Aphidoidea</taxon>
        <taxon>Aphididae</taxon>
        <taxon>Macrosiphini</taxon>
        <taxon>Macrosiphum</taxon>
    </lineage>
</organism>
<evidence type="ECO:0000313" key="2">
    <source>
        <dbReference type="EMBL" id="CAI6344798.1"/>
    </source>
</evidence>
<reference evidence="2 3" key="1">
    <citation type="submission" date="2023-01" db="EMBL/GenBank/DDBJ databases">
        <authorList>
            <person name="Whitehead M."/>
        </authorList>
    </citation>
    <scope>NUCLEOTIDE SEQUENCE [LARGE SCALE GENOMIC DNA]</scope>
</reference>
<dbReference type="EMBL" id="CARXXK010000001">
    <property type="protein sequence ID" value="CAI6344798.1"/>
    <property type="molecule type" value="Genomic_DNA"/>
</dbReference>
<dbReference type="AlphaFoldDB" id="A0AAV0VKN6"/>
<sequence>YSRDPGHKTKCILMNAFENLKLINMKNTDQIDYFIDNIFKRFHIKAGVSNPKKFCLTHKHYGKSNVPVDTINTSDKQDTTSPGLELEPNST</sequence>
<feature type="region of interest" description="Disordered" evidence="1">
    <location>
        <begin position="66"/>
        <end position="91"/>
    </location>
</feature>
<feature type="non-terminal residue" evidence="2">
    <location>
        <position position="1"/>
    </location>
</feature>
<feature type="compositionally biased region" description="Polar residues" evidence="1">
    <location>
        <begin position="70"/>
        <end position="91"/>
    </location>
</feature>
<evidence type="ECO:0000313" key="3">
    <source>
        <dbReference type="Proteomes" id="UP001160148"/>
    </source>
</evidence>
<keyword evidence="3" id="KW-1185">Reference proteome</keyword>
<dbReference type="Proteomes" id="UP001160148">
    <property type="component" value="Unassembled WGS sequence"/>
</dbReference>
<protein>
    <submittedName>
        <fullName evidence="2">Uncharacterized protein</fullName>
    </submittedName>
</protein>
<name>A0AAV0VKN6_9HEMI</name>
<evidence type="ECO:0000256" key="1">
    <source>
        <dbReference type="SAM" id="MobiDB-lite"/>
    </source>
</evidence>
<accession>A0AAV0VKN6</accession>
<comment type="caution">
    <text evidence="2">The sequence shown here is derived from an EMBL/GenBank/DDBJ whole genome shotgun (WGS) entry which is preliminary data.</text>
</comment>
<gene>
    <name evidence="2" type="ORF">MEUPH1_LOCUS1885</name>
</gene>